<evidence type="ECO:0000313" key="2">
    <source>
        <dbReference type="Proteomes" id="UP000562682"/>
    </source>
</evidence>
<gene>
    <name evidence="1" type="ORF">FDENT_13551</name>
</gene>
<keyword evidence="2" id="KW-1185">Reference proteome</keyword>
<dbReference type="Proteomes" id="UP000562682">
    <property type="component" value="Unassembled WGS sequence"/>
</dbReference>
<protein>
    <submittedName>
        <fullName evidence="1">Uncharacterized protein</fullName>
    </submittedName>
</protein>
<dbReference type="EMBL" id="JAAOAK010000557">
    <property type="protein sequence ID" value="KAF5661326.1"/>
    <property type="molecule type" value="Genomic_DNA"/>
</dbReference>
<accession>A0A8H5T1Y0</accession>
<evidence type="ECO:0000313" key="1">
    <source>
        <dbReference type="EMBL" id="KAF5661326.1"/>
    </source>
</evidence>
<sequence length="299" mass="34743">MDEPRPETERLARFLELFRRYAHHVVWVKYAWSHEEDEAVKEAFRTFVYPTFTERLKYIKDLTIWDNVQRNLETVMEMIVEAIRPFKPFKFDHTDLALIFVAWLIKSKEIIYRDLPNLSGENLVKTWVEITAWLAIIYFKGGKHFEPIKIARDGPWRRCLHLQRDQSSLETYLMPKTACILRFAFAFDSYTFDHLRVKRSSPLLRGAEPPSSGAHLASRTSSWLVFDVQAETAPHPSAEDTSTQDLTFRLASLEARIWKKLSMLVKKGERGKTYEEMGTSGAQFISHSATIAARGDGRP</sequence>
<comment type="caution">
    <text evidence="1">The sequence shown here is derived from an EMBL/GenBank/DDBJ whole genome shotgun (WGS) entry which is preliminary data.</text>
</comment>
<reference evidence="1 2" key="1">
    <citation type="submission" date="2020-05" db="EMBL/GenBank/DDBJ databases">
        <title>Identification and distribution of gene clusters putatively required for synthesis of sphingolipid metabolism inhibitors in phylogenetically diverse species of the filamentous fungus Fusarium.</title>
        <authorList>
            <person name="Kim H.-S."/>
            <person name="Busman M."/>
            <person name="Brown D.W."/>
            <person name="Divon H."/>
            <person name="Uhlig S."/>
            <person name="Proctor R.H."/>
        </authorList>
    </citation>
    <scope>NUCLEOTIDE SEQUENCE [LARGE SCALE GENOMIC DNA]</scope>
    <source>
        <strain evidence="1 2">NRRL 25311</strain>
    </source>
</reference>
<name>A0A8H5T1Y0_9HYPO</name>
<dbReference type="AlphaFoldDB" id="A0A8H5T1Y0"/>
<proteinExistence type="predicted"/>
<organism evidence="1 2">
    <name type="scientific">Fusarium denticulatum</name>
    <dbReference type="NCBI Taxonomy" id="48507"/>
    <lineage>
        <taxon>Eukaryota</taxon>
        <taxon>Fungi</taxon>
        <taxon>Dikarya</taxon>
        <taxon>Ascomycota</taxon>
        <taxon>Pezizomycotina</taxon>
        <taxon>Sordariomycetes</taxon>
        <taxon>Hypocreomycetidae</taxon>
        <taxon>Hypocreales</taxon>
        <taxon>Nectriaceae</taxon>
        <taxon>Fusarium</taxon>
        <taxon>Fusarium fujikuroi species complex</taxon>
    </lineage>
</organism>